<name>A0A7V5MH12_UNCKA</name>
<gene>
    <name evidence="2" type="ORF">ENJ78_00220</name>
</gene>
<dbReference type="GO" id="GO:0004523">
    <property type="term" value="F:RNA-DNA hybrid ribonuclease activity"/>
    <property type="evidence" value="ECO:0007669"/>
    <property type="project" value="InterPro"/>
</dbReference>
<dbReference type="AlphaFoldDB" id="A0A7V5MH12"/>
<dbReference type="CDD" id="cd09279">
    <property type="entry name" value="RNase_HI_like"/>
    <property type="match status" value="1"/>
</dbReference>
<dbReference type="PROSITE" id="PS50879">
    <property type="entry name" value="RNASE_H_1"/>
    <property type="match status" value="1"/>
</dbReference>
<dbReference type="InterPro" id="IPR036397">
    <property type="entry name" value="RNaseH_sf"/>
</dbReference>
<dbReference type="Gene3D" id="3.30.420.10">
    <property type="entry name" value="Ribonuclease H-like superfamily/Ribonuclease H"/>
    <property type="match status" value="1"/>
</dbReference>
<comment type="caution">
    <text evidence="2">The sequence shown here is derived from an EMBL/GenBank/DDBJ whole genome shotgun (WGS) entry which is preliminary data.</text>
</comment>
<dbReference type="Proteomes" id="UP000886106">
    <property type="component" value="Unassembled WGS sequence"/>
</dbReference>
<proteinExistence type="predicted"/>
<dbReference type="GO" id="GO:0003676">
    <property type="term" value="F:nucleic acid binding"/>
    <property type="evidence" value="ECO:0007669"/>
    <property type="project" value="InterPro"/>
</dbReference>
<evidence type="ECO:0000313" key="2">
    <source>
        <dbReference type="EMBL" id="HHH14116.1"/>
    </source>
</evidence>
<organism evidence="2">
    <name type="scientific">candidate division WWE3 bacterium</name>
    <dbReference type="NCBI Taxonomy" id="2053526"/>
    <lineage>
        <taxon>Bacteria</taxon>
        <taxon>Katanobacteria</taxon>
    </lineage>
</organism>
<dbReference type="InterPro" id="IPR002156">
    <property type="entry name" value="RNaseH_domain"/>
</dbReference>
<sequence length="137" mass="15179">MIPQNKAVLFTDGGSRGNPGPGAIGFVFYNQGKKVFSKGKKIGLSTNNIAEYTALIEGLREVLKTGYTGDLLCLLDSELVVKQLTGLYKVKNQKLRPLFEKVLDLAKRFKKVSFQHIPREQNAEADLLVNKALDNLL</sequence>
<dbReference type="Pfam" id="PF13456">
    <property type="entry name" value="RVT_3"/>
    <property type="match status" value="1"/>
</dbReference>
<evidence type="ECO:0000259" key="1">
    <source>
        <dbReference type="PROSITE" id="PS50879"/>
    </source>
</evidence>
<dbReference type="EMBL" id="DRNS01000016">
    <property type="protein sequence ID" value="HHH14116.1"/>
    <property type="molecule type" value="Genomic_DNA"/>
</dbReference>
<feature type="domain" description="RNase H type-1" evidence="1">
    <location>
        <begin position="3"/>
        <end position="137"/>
    </location>
</feature>
<dbReference type="PANTHER" id="PTHR46387">
    <property type="entry name" value="POLYNUCLEOTIDYL TRANSFERASE, RIBONUCLEASE H-LIKE SUPERFAMILY PROTEIN"/>
    <property type="match status" value="1"/>
</dbReference>
<dbReference type="InterPro" id="IPR012337">
    <property type="entry name" value="RNaseH-like_sf"/>
</dbReference>
<protein>
    <submittedName>
        <fullName evidence="2">Ribonuclease HI family protein</fullName>
    </submittedName>
</protein>
<reference evidence="2" key="1">
    <citation type="journal article" date="2020" name="mSystems">
        <title>Genome- and Community-Level Interaction Insights into Carbon Utilization and Element Cycling Functions of Hydrothermarchaeota in Hydrothermal Sediment.</title>
        <authorList>
            <person name="Zhou Z."/>
            <person name="Liu Y."/>
            <person name="Xu W."/>
            <person name="Pan J."/>
            <person name="Luo Z.H."/>
            <person name="Li M."/>
        </authorList>
    </citation>
    <scope>NUCLEOTIDE SEQUENCE [LARGE SCALE GENOMIC DNA]</scope>
    <source>
        <strain evidence="2">HyVt-517</strain>
    </source>
</reference>
<accession>A0A7V5MH12</accession>
<dbReference type="SUPFAM" id="SSF53098">
    <property type="entry name" value="Ribonuclease H-like"/>
    <property type="match status" value="1"/>
</dbReference>
<dbReference type="PANTHER" id="PTHR46387:SF2">
    <property type="entry name" value="RIBONUCLEASE HI"/>
    <property type="match status" value="1"/>
</dbReference>